<comment type="caution">
    <text evidence="2">The sequence shown here is derived from an EMBL/GenBank/DDBJ whole genome shotgun (WGS) entry which is preliminary data.</text>
</comment>
<feature type="domain" description="Fanconi anemia core complex-associated protein 24 pseudonuclease" evidence="1">
    <location>
        <begin position="19"/>
        <end position="142"/>
    </location>
</feature>
<accession>A0ABP0H4B4</accession>
<dbReference type="EMBL" id="CAWYQH010000163">
    <property type="protein sequence ID" value="CAK8697365.1"/>
    <property type="molecule type" value="Genomic_DNA"/>
</dbReference>
<dbReference type="InterPro" id="IPR010994">
    <property type="entry name" value="RuvA_2-like"/>
</dbReference>
<evidence type="ECO:0000259" key="1">
    <source>
        <dbReference type="Pfam" id="PF17949"/>
    </source>
</evidence>
<sequence>MESTNRLTQCTPIRRGLVVPPDNLVAHPKWKGSDLMQSVTGSSNTQVVFVGDIGVSDFHPSCYSSVIYITENDIISNTDCKRRIAKLRNAFGFTEKHVLVDKTTLTEDKYISIQEIVVFDCDMNIFPVEGTQQAAEYLTQMVVQAMKTPGRNIYTFKCHELPCKDTDILAVVESFPRIGKTKAKMLLETFGSIEGIADASISALSKLIGRSGAQTLHAFLH</sequence>
<organism evidence="2 3">
    <name type="scientific">Clavelina lepadiformis</name>
    <name type="common">Light-bulb sea squirt</name>
    <name type="synonym">Ascidia lepadiformis</name>
    <dbReference type="NCBI Taxonomy" id="159417"/>
    <lineage>
        <taxon>Eukaryota</taxon>
        <taxon>Metazoa</taxon>
        <taxon>Chordata</taxon>
        <taxon>Tunicata</taxon>
        <taxon>Ascidiacea</taxon>
        <taxon>Aplousobranchia</taxon>
        <taxon>Clavelinidae</taxon>
        <taxon>Clavelina</taxon>
    </lineage>
</organism>
<dbReference type="Pfam" id="PF17949">
    <property type="entry name" value="PND"/>
    <property type="match status" value="1"/>
</dbReference>
<proteinExistence type="predicted"/>
<dbReference type="SUPFAM" id="SSF47781">
    <property type="entry name" value="RuvA domain 2-like"/>
    <property type="match status" value="1"/>
</dbReference>
<gene>
    <name evidence="2" type="ORF">CVLEPA_LOCUS30607</name>
</gene>
<reference evidence="2 3" key="1">
    <citation type="submission" date="2024-02" db="EMBL/GenBank/DDBJ databases">
        <authorList>
            <person name="Daric V."/>
            <person name="Darras S."/>
        </authorList>
    </citation>
    <scope>NUCLEOTIDE SEQUENCE [LARGE SCALE GENOMIC DNA]</scope>
</reference>
<dbReference type="Proteomes" id="UP001642483">
    <property type="component" value="Unassembled WGS sequence"/>
</dbReference>
<dbReference type="Gene3D" id="1.10.150.20">
    <property type="entry name" value="5' to 3' exonuclease, C-terminal subdomain"/>
    <property type="match status" value="1"/>
</dbReference>
<dbReference type="InterPro" id="IPR026985">
    <property type="entry name" value="FAAP24"/>
</dbReference>
<dbReference type="PANTHER" id="PTHR31786:SF2">
    <property type="entry name" value="FANCONI ANEMIA CORE COMPLEX-ASSOCIATED PROTEIN 24"/>
    <property type="match status" value="1"/>
</dbReference>
<dbReference type="Pfam" id="PF14520">
    <property type="entry name" value="HHH_5"/>
    <property type="match status" value="1"/>
</dbReference>
<dbReference type="InterPro" id="IPR040646">
    <property type="entry name" value="PND"/>
</dbReference>
<name>A0ABP0H4B4_CLALP</name>
<dbReference type="PANTHER" id="PTHR31786">
    <property type="entry name" value="FANCONI ANEMIA CORE COMPLEX-ASSOCIATED PROTEIN 24"/>
    <property type="match status" value="1"/>
</dbReference>
<evidence type="ECO:0000313" key="2">
    <source>
        <dbReference type="EMBL" id="CAK8697365.1"/>
    </source>
</evidence>
<keyword evidence="3" id="KW-1185">Reference proteome</keyword>
<evidence type="ECO:0000313" key="3">
    <source>
        <dbReference type="Proteomes" id="UP001642483"/>
    </source>
</evidence>
<protein>
    <recommendedName>
        <fullName evidence="1">Fanconi anemia core complex-associated protein 24 pseudonuclease domain-containing protein</fullName>
    </recommendedName>
</protein>
<dbReference type="Gene3D" id="3.40.50.10130">
    <property type="match status" value="1"/>
</dbReference>